<keyword evidence="3 6" id="KW-0812">Transmembrane</keyword>
<evidence type="ECO:0000256" key="1">
    <source>
        <dbReference type="ARBA" id="ARBA00004167"/>
    </source>
</evidence>
<evidence type="ECO:0000256" key="5">
    <source>
        <dbReference type="ARBA" id="ARBA00023136"/>
    </source>
</evidence>
<dbReference type="Pfam" id="PF04011">
    <property type="entry name" value="LemA"/>
    <property type="match status" value="1"/>
</dbReference>
<comment type="similarity">
    <text evidence="2">Belongs to the LemA family.</text>
</comment>
<feature type="transmembrane region" description="Helical" evidence="6">
    <location>
        <begin position="6"/>
        <end position="27"/>
    </location>
</feature>
<accession>A0A0F9FLF9</accession>
<gene>
    <name evidence="7" type="ORF">LCGC14_1937970</name>
</gene>
<evidence type="ECO:0000313" key="7">
    <source>
        <dbReference type="EMBL" id="KKL87113.1"/>
    </source>
</evidence>
<dbReference type="SUPFAM" id="SSF140478">
    <property type="entry name" value="LemA-like"/>
    <property type="match status" value="1"/>
</dbReference>
<dbReference type="InterPro" id="IPR023353">
    <property type="entry name" value="LemA-like_dom_sf"/>
</dbReference>
<comment type="caution">
    <text evidence="7">The sequence shown here is derived from an EMBL/GenBank/DDBJ whole genome shotgun (WGS) entry which is preliminary data.</text>
</comment>
<sequence length="130" mass="14661">MLFGIISVAILVVFGLILIGYFNRLVVRRNRTENAWSQVDVQLKKRYDLVPNLVKTVKGYAKHEKELFENVTEARSSAINANGADEQGKAENMLSQTLKSIFAVAENYPDLKANENFKLLQEELSGIESK</sequence>
<dbReference type="GO" id="GO:0016020">
    <property type="term" value="C:membrane"/>
    <property type="evidence" value="ECO:0007669"/>
    <property type="project" value="UniProtKB-SubCell"/>
</dbReference>
<dbReference type="AlphaFoldDB" id="A0A0F9FLF9"/>
<keyword evidence="4 6" id="KW-1133">Transmembrane helix</keyword>
<protein>
    <recommendedName>
        <fullName evidence="8">LemA family protein</fullName>
    </recommendedName>
</protein>
<proteinExistence type="inferred from homology"/>
<dbReference type="PANTHER" id="PTHR34478:SF2">
    <property type="entry name" value="MEMBRANE PROTEIN"/>
    <property type="match status" value="1"/>
</dbReference>
<dbReference type="InterPro" id="IPR007156">
    <property type="entry name" value="MamQ_LemA"/>
</dbReference>
<organism evidence="7">
    <name type="scientific">marine sediment metagenome</name>
    <dbReference type="NCBI Taxonomy" id="412755"/>
    <lineage>
        <taxon>unclassified sequences</taxon>
        <taxon>metagenomes</taxon>
        <taxon>ecological metagenomes</taxon>
    </lineage>
</organism>
<evidence type="ECO:0000256" key="2">
    <source>
        <dbReference type="ARBA" id="ARBA00008854"/>
    </source>
</evidence>
<feature type="non-terminal residue" evidence="7">
    <location>
        <position position="130"/>
    </location>
</feature>
<name>A0A0F9FLF9_9ZZZZ</name>
<comment type="subcellular location">
    <subcellularLocation>
        <location evidence="1">Membrane</location>
        <topology evidence="1">Single-pass membrane protein</topology>
    </subcellularLocation>
</comment>
<dbReference type="EMBL" id="LAZR01020926">
    <property type="protein sequence ID" value="KKL87113.1"/>
    <property type="molecule type" value="Genomic_DNA"/>
</dbReference>
<reference evidence="7" key="1">
    <citation type="journal article" date="2015" name="Nature">
        <title>Complex archaea that bridge the gap between prokaryotes and eukaryotes.</title>
        <authorList>
            <person name="Spang A."/>
            <person name="Saw J.H."/>
            <person name="Jorgensen S.L."/>
            <person name="Zaremba-Niedzwiedzka K."/>
            <person name="Martijn J."/>
            <person name="Lind A.E."/>
            <person name="van Eijk R."/>
            <person name="Schleper C."/>
            <person name="Guy L."/>
            <person name="Ettema T.J."/>
        </authorList>
    </citation>
    <scope>NUCLEOTIDE SEQUENCE</scope>
</reference>
<evidence type="ECO:0008006" key="8">
    <source>
        <dbReference type="Google" id="ProtNLM"/>
    </source>
</evidence>
<evidence type="ECO:0000256" key="4">
    <source>
        <dbReference type="ARBA" id="ARBA00022989"/>
    </source>
</evidence>
<evidence type="ECO:0000256" key="3">
    <source>
        <dbReference type="ARBA" id="ARBA00022692"/>
    </source>
</evidence>
<keyword evidence="5 6" id="KW-0472">Membrane</keyword>
<evidence type="ECO:0000256" key="6">
    <source>
        <dbReference type="SAM" id="Phobius"/>
    </source>
</evidence>
<dbReference type="Gene3D" id="1.20.1440.20">
    <property type="entry name" value="LemA-like domain"/>
    <property type="match status" value="1"/>
</dbReference>
<dbReference type="PANTHER" id="PTHR34478">
    <property type="entry name" value="PROTEIN LEMA"/>
    <property type="match status" value="1"/>
</dbReference>